<keyword evidence="3" id="KW-1185">Reference proteome</keyword>
<evidence type="ECO:0000313" key="2">
    <source>
        <dbReference type="EMBL" id="AOW48005.1"/>
    </source>
</evidence>
<proteinExistence type="predicted"/>
<dbReference type="PANTHER" id="PTHR34985:SF1">
    <property type="entry name" value="SLR0554 PROTEIN"/>
    <property type="match status" value="1"/>
</dbReference>
<feature type="domain" description="Virulence-associated protein E-like" evidence="1">
    <location>
        <begin position="130"/>
        <end position="251"/>
    </location>
</feature>
<dbReference type="EMBL" id="CP015166">
    <property type="protein sequence ID" value="AOW48005.1"/>
    <property type="molecule type" value="Genomic_DNA"/>
</dbReference>
<keyword evidence="2" id="KW-0614">Plasmid</keyword>
<organism evidence="2 3">
    <name type="scientific">Acetobacter ascendens</name>
    <dbReference type="NCBI Taxonomy" id="481146"/>
    <lineage>
        <taxon>Bacteria</taxon>
        <taxon>Pseudomonadati</taxon>
        <taxon>Pseudomonadota</taxon>
        <taxon>Alphaproteobacteria</taxon>
        <taxon>Acetobacterales</taxon>
        <taxon>Acetobacteraceae</taxon>
        <taxon>Acetobacter</taxon>
    </lineage>
</organism>
<dbReference type="PANTHER" id="PTHR34985">
    <property type="entry name" value="SLR0554 PROTEIN"/>
    <property type="match status" value="1"/>
</dbReference>
<dbReference type="InterPro" id="IPR007936">
    <property type="entry name" value="VapE-like_dom"/>
</dbReference>
<dbReference type="KEGG" id="aasc:A4S02_14330"/>
<dbReference type="Pfam" id="PF05272">
    <property type="entry name" value="VapE-like_dom"/>
    <property type="match status" value="1"/>
</dbReference>
<reference evidence="3" key="1">
    <citation type="submission" date="2016-04" db="EMBL/GenBank/DDBJ databases">
        <authorList>
            <person name="Jeon C.O."/>
            <person name="Cho G.Y."/>
            <person name="Jeong H.I."/>
            <person name="Kim K.H."/>
        </authorList>
    </citation>
    <scope>NUCLEOTIDE SEQUENCE [LARGE SCALE GENOMIC DNA]</scope>
    <source>
        <strain evidence="3">LMG 1590</strain>
        <plasmid evidence="3">unnamed2</plasmid>
    </source>
</reference>
<accession>A0A1D8R092</accession>
<evidence type="ECO:0000313" key="3">
    <source>
        <dbReference type="Proteomes" id="UP000175973"/>
    </source>
</evidence>
<protein>
    <recommendedName>
        <fullName evidence="1">Virulence-associated protein E-like domain-containing protein</fullName>
    </recommendedName>
</protein>
<dbReference type="Proteomes" id="UP000175973">
    <property type="component" value="Plasmid unnamed2"/>
</dbReference>
<dbReference type="AlphaFoldDB" id="A0A1D8R092"/>
<name>A0A1D8R092_9PROT</name>
<evidence type="ECO:0000259" key="1">
    <source>
        <dbReference type="Pfam" id="PF05272"/>
    </source>
</evidence>
<geneLocation type="plasmid" evidence="2 3">
    <name>unnamed2</name>
</geneLocation>
<sequence>MSISFSDLAYFPHPLPATAEGVLSLLVKNRDDKLIPNLANCCLLTSQAFPATFRLNTFTGRIEVHAPLPSPVTGQPMPQDGPRELTDSDYTAVSAALARSHGLNFSTQQVSAAIQSVAEENAYHPIRDYLNGLEWDGVKRIEHWLHDFLGAEDSEYTAGIGRMFLIGVVARVMKPGCKMDYVLIFEGNQGIRKSTACKVLAGEKFFSDSLPPIREGSKDLASHLAGKWLVEVAEMSAASRADTEALKAFLGSFAGGGEILR</sequence>
<gene>
    <name evidence="2" type="ORF">A4S02_14330</name>
</gene>